<organism evidence="5 6">
    <name type="scientific">Maudiozyma saulgeensis</name>
    <dbReference type="NCBI Taxonomy" id="1789683"/>
    <lineage>
        <taxon>Eukaryota</taxon>
        <taxon>Fungi</taxon>
        <taxon>Dikarya</taxon>
        <taxon>Ascomycota</taxon>
        <taxon>Saccharomycotina</taxon>
        <taxon>Saccharomycetes</taxon>
        <taxon>Saccharomycetales</taxon>
        <taxon>Saccharomycetaceae</taxon>
        <taxon>Maudiozyma</taxon>
    </lineage>
</organism>
<gene>
    <name evidence="5" type="ORF">KASA_0Q02288G</name>
</gene>
<keyword evidence="4" id="KW-0732">Signal</keyword>
<keyword evidence="3" id="KW-0326">Glycosidase</keyword>
<dbReference type="AlphaFoldDB" id="A0A1X7QXC2"/>
<dbReference type="Proteomes" id="UP000196158">
    <property type="component" value="Unassembled WGS sequence"/>
</dbReference>
<dbReference type="GO" id="GO:0009986">
    <property type="term" value="C:cell surface"/>
    <property type="evidence" value="ECO:0007669"/>
    <property type="project" value="TreeGrafter"/>
</dbReference>
<proteinExistence type="inferred from homology"/>
<keyword evidence="6" id="KW-1185">Reference proteome</keyword>
<keyword evidence="2" id="KW-0378">Hydrolase</keyword>
<comment type="similarity">
    <text evidence="1">Belongs to the glycosyl hydrolase 5 (cellulase A) family.</text>
</comment>
<dbReference type="SUPFAM" id="SSF51445">
    <property type="entry name" value="(Trans)glycosidases"/>
    <property type="match status" value="1"/>
</dbReference>
<dbReference type="PROSITE" id="PS00659">
    <property type="entry name" value="GLYCOSYL_HYDROL_F5"/>
    <property type="match status" value="1"/>
</dbReference>
<dbReference type="GO" id="GO:0009251">
    <property type="term" value="P:glucan catabolic process"/>
    <property type="evidence" value="ECO:0007669"/>
    <property type="project" value="TreeGrafter"/>
</dbReference>
<dbReference type="STRING" id="1789683.A0A1X7QXC2"/>
<dbReference type="EMBL" id="FXLY01000002">
    <property type="protein sequence ID" value="SMN17859.1"/>
    <property type="molecule type" value="Genomic_DNA"/>
</dbReference>
<dbReference type="PANTHER" id="PTHR31297">
    <property type="entry name" value="GLUCAN ENDO-1,6-BETA-GLUCOSIDASE B"/>
    <property type="match status" value="1"/>
</dbReference>
<reference evidence="5 6" key="1">
    <citation type="submission" date="2017-04" db="EMBL/GenBank/DDBJ databases">
        <authorList>
            <person name="Afonso C.L."/>
            <person name="Miller P.J."/>
            <person name="Scott M.A."/>
            <person name="Spackman E."/>
            <person name="Goraichik I."/>
            <person name="Dimitrov K.M."/>
            <person name="Suarez D.L."/>
            <person name="Swayne D.E."/>
        </authorList>
    </citation>
    <scope>NUCLEOTIDE SEQUENCE [LARGE SCALE GENOMIC DNA]</scope>
</reference>
<dbReference type="PANTHER" id="PTHR31297:SF9">
    <property type="entry name" value="GLUCAN 1,3-BETA-GLUCOSIDASE 2"/>
    <property type="match status" value="1"/>
</dbReference>
<dbReference type="Gene3D" id="3.20.20.80">
    <property type="entry name" value="Glycosidases"/>
    <property type="match status" value="1"/>
</dbReference>
<feature type="chain" id="PRO_5012259587" evidence="4">
    <location>
        <begin position="24"/>
        <end position="573"/>
    </location>
</feature>
<sequence>MYTSNLVTFLFAILWVFVPHVFALTDIEYSVLQKRFDSYYSNNNTNENISVRGITVGGWLVTEPYITPSLYNHATQMMSNSTHNTTLYNVFNSSIIDEYTLCKALGYDNAKSLLEEHFQTWITETDFEQIAADGFNLVRIPIGYWAWKQNHTINEYIDGITFEDPYVGEGLQLYYLNQAIGWAEKYGLNVWIDLHGAPGSQNGFDNSGQRNFYDDLGWLNDYSTTNLTMSVWSKMFDTFLNSSDSIVGIEVMNEPLSSKIDIWNITQAYYNAFNLFQEREDPNKNITFIIHDAFEGNGYWNLEFNPQYRNVSDQYENTQNLNKTYYNSQQILIDHHHYEVFTDWQLANNQFNRLMDVINFGESINKELPYHPAVVGEWSGAITDCATWLNGVGVGSRYDGSYYNTTRYSTDDLPVGKCYSQNPIEQWNETYKRDVRQFIEAQIATYDKQTTGWIFWNWKTEDAYEWDYKQLKEAELFPSPLTNFTYFNKNNGKMNADVSSSLSREAYPITSSSSSSSIVSSGTSSKNSKNIGSGPLYNHYSTNNNPIWSLQGAKWLSNVTVLLLSIVIAAHIL</sequence>
<dbReference type="InterPro" id="IPR017853">
    <property type="entry name" value="GH"/>
</dbReference>
<dbReference type="InterPro" id="IPR018087">
    <property type="entry name" value="Glyco_hydro_5_CS"/>
</dbReference>
<dbReference type="InterPro" id="IPR050386">
    <property type="entry name" value="Glycosyl_hydrolase_5"/>
</dbReference>
<evidence type="ECO:0000313" key="6">
    <source>
        <dbReference type="Proteomes" id="UP000196158"/>
    </source>
</evidence>
<protein>
    <submittedName>
        <fullName evidence="5">Similar to Saccharomyces cerevisiae YDR261C EXG2 Exo-1,3-beta-glucanase, involved in cell wall beta-glucan assembly</fullName>
    </submittedName>
</protein>
<feature type="signal peptide" evidence="4">
    <location>
        <begin position="1"/>
        <end position="23"/>
    </location>
</feature>
<evidence type="ECO:0000256" key="2">
    <source>
        <dbReference type="ARBA" id="ARBA00022801"/>
    </source>
</evidence>
<dbReference type="OrthoDB" id="62120at2759"/>
<name>A0A1X7QXC2_9SACH</name>
<evidence type="ECO:0000313" key="5">
    <source>
        <dbReference type="EMBL" id="SMN17859.1"/>
    </source>
</evidence>
<evidence type="ECO:0000256" key="3">
    <source>
        <dbReference type="ARBA" id="ARBA00023295"/>
    </source>
</evidence>
<dbReference type="GO" id="GO:0005576">
    <property type="term" value="C:extracellular region"/>
    <property type="evidence" value="ECO:0007669"/>
    <property type="project" value="TreeGrafter"/>
</dbReference>
<dbReference type="GO" id="GO:0004338">
    <property type="term" value="F:glucan exo-1,3-beta-glucosidase activity"/>
    <property type="evidence" value="ECO:0007669"/>
    <property type="project" value="TreeGrafter"/>
</dbReference>
<evidence type="ECO:0000256" key="4">
    <source>
        <dbReference type="SAM" id="SignalP"/>
    </source>
</evidence>
<evidence type="ECO:0000256" key="1">
    <source>
        <dbReference type="ARBA" id="ARBA00005641"/>
    </source>
</evidence>
<accession>A0A1X7QXC2</accession>